<dbReference type="Pfam" id="PF14249">
    <property type="entry name" value="Tocopherol_cycl"/>
    <property type="match status" value="1"/>
</dbReference>
<organism evidence="3 4">
    <name type="scientific">Taxus chinensis</name>
    <name type="common">Chinese yew</name>
    <name type="synonym">Taxus wallichiana var. chinensis</name>
    <dbReference type="NCBI Taxonomy" id="29808"/>
    <lineage>
        <taxon>Eukaryota</taxon>
        <taxon>Viridiplantae</taxon>
        <taxon>Streptophyta</taxon>
        <taxon>Embryophyta</taxon>
        <taxon>Tracheophyta</taxon>
        <taxon>Spermatophyta</taxon>
        <taxon>Pinopsida</taxon>
        <taxon>Pinidae</taxon>
        <taxon>Conifers II</taxon>
        <taxon>Cupressales</taxon>
        <taxon>Taxaceae</taxon>
        <taxon>Taxus</taxon>
    </lineage>
</organism>
<dbReference type="PANTHER" id="PTHR35309:SF2">
    <property type="entry name" value="TOCOPHEROL CYCLASE, CHLOROPLASTIC"/>
    <property type="match status" value="1"/>
</dbReference>
<evidence type="ECO:0000259" key="2">
    <source>
        <dbReference type="PROSITE" id="PS51762"/>
    </source>
</evidence>
<dbReference type="Proteomes" id="UP000824469">
    <property type="component" value="Unassembled WGS sequence"/>
</dbReference>
<evidence type="ECO:0000256" key="1">
    <source>
        <dbReference type="SAM" id="MobiDB-lite"/>
    </source>
</evidence>
<feature type="compositionally biased region" description="Low complexity" evidence="1">
    <location>
        <begin position="537"/>
        <end position="548"/>
    </location>
</feature>
<evidence type="ECO:0000313" key="4">
    <source>
        <dbReference type="Proteomes" id="UP000824469"/>
    </source>
</evidence>
<dbReference type="GO" id="GO:0009976">
    <property type="term" value="F:tocopherol cyclase activity"/>
    <property type="evidence" value="ECO:0007669"/>
    <property type="project" value="InterPro"/>
</dbReference>
<protein>
    <recommendedName>
        <fullName evidence="2">GH16 domain-containing protein</fullName>
    </recommendedName>
</protein>
<feature type="region of interest" description="Disordered" evidence="1">
    <location>
        <begin position="480"/>
        <end position="566"/>
    </location>
</feature>
<gene>
    <name evidence="3" type="ORF">KI387_025705</name>
</gene>
<dbReference type="PANTHER" id="PTHR35309">
    <property type="match status" value="1"/>
</dbReference>
<accession>A0AA38L7G7</accession>
<dbReference type="InterPro" id="IPR000757">
    <property type="entry name" value="Beta-glucanase-like"/>
</dbReference>
<dbReference type="AlphaFoldDB" id="A0AA38L7G7"/>
<sequence>STHVQSVKTARWEYSTKPVYGWGDVGSKQKATAGWLAALPVFEPHWQICMAGGLSTGWIEWDGQRFEFVDAPSYCEKNWGGSFPQKWFWVQCNVFEGVVGEVALTAGGGRRLLPGFANTYEEVAMVGVHYDGKFYEFVPWTGVVEWEISPWGQWSMIAQNDLYEIELEVTTQSTGTILQAPTNEAGFVPFCKDTCYGDLKLQIWELTRERQRGKVILNATSDLAAAEVGGGPWYNTWRKQSSSPVLVKQILGLPLDVEELYNVAPILKPPGSGFASKNKYLFGNFTMKMKLIHGDSSGIVTAFYLTSGESSGHDEVDFEFLGTKKGKMYRLQTNVFANGGGDREERMRLWFDPTADFHDYSILWDPNQITFMVDDIPVRVFKNLQKGLGVPYPSMKPMQVVSSVWNGEDWATEGGKRKINWKISPFHVSFAGFEIQGCMQKHEAAAAINSTATCTDIGNLYPLAWKYSPPRRMGLNQAKSLKHREEQPPVSAASGATTSVSTVSGATTSVSSERRRSHQRQQREEQPPASAVRSNHSVSMSRDAASSSKTTSEEDHASGGFETGWKSTQPLAMSKLLGLAPDPPPDSPGSLASVPFISWKEVTTGSQKPSLHGKLQLKTIDGTLYLQIPASKTDVTQASRDLLLIGKITGFKATLEDIRKWV</sequence>
<dbReference type="Pfam" id="PF00722">
    <property type="entry name" value="Glyco_hydro_16"/>
    <property type="match status" value="1"/>
</dbReference>
<reference evidence="3 4" key="1">
    <citation type="journal article" date="2021" name="Nat. Plants">
        <title>The Taxus genome provides insights into paclitaxel biosynthesis.</title>
        <authorList>
            <person name="Xiong X."/>
            <person name="Gou J."/>
            <person name="Liao Q."/>
            <person name="Li Y."/>
            <person name="Zhou Q."/>
            <person name="Bi G."/>
            <person name="Li C."/>
            <person name="Du R."/>
            <person name="Wang X."/>
            <person name="Sun T."/>
            <person name="Guo L."/>
            <person name="Liang H."/>
            <person name="Lu P."/>
            <person name="Wu Y."/>
            <person name="Zhang Z."/>
            <person name="Ro D.K."/>
            <person name="Shang Y."/>
            <person name="Huang S."/>
            <person name="Yan J."/>
        </authorList>
    </citation>
    <scope>NUCLEOTIDE SEQUENCE [LARGE SCALE GENOMIC DNA]</scope>
    <source>
        <strain evidence="3">Ta-2019</strain>
    </source>
</reference>
<feature type="compositionally biased region" description="Low complexity" evidence="1">
    <location>
        <begin position="490"/>
        <end position="511"/>
    </location>
</feature>
<name>A0AA38L7G7_TAXCH</name>
<feature type="domain" description="GH16" evidence="2">
    <location>
        <begin position="128"/>
        <end position="430"/>
    </location>
</feature>
<feature type="non-terminal residue" evidence="3">
    <location>
        <position position="662"/>
    </location>
</feature>
<dbReference type="GO" id="GO:0004553">
    <property type="term" value="F:hydrolase activity, hydrolyzing O-glycosyl compounds"/>
    <property type="evidence" value="ECO:0007669"/>
    <property type="project" value="InterPro"/>
</dbReference>
<dbReference type="InterPro" id="IPR013320">
    <property type="entry name" value="ConA-like_dom_sf"/>
</dbReference>
<dbReference type="InterPro" id="IPR025893">
    <property type="entry name" value="Tocopherol_cyclase"/>
</dbReference>
<dbReference type="Gene3D" id="2.60.120.200">
    <property type="match status" value="1"/>
</dbReference>
<dbReference type="EMBL" id="JAHRHJ020000006">
    <property type="protein sequence ID" value="KAH9310670.1"/>
    <property type="molecule type" value="Genomic_DNA"/>
</dbReference>
<keyword evidence="4" id="KW-1185">Reference proteome</keyword>
<dbReference type="SUPFAM" id="SSF49899">
    <property type="entry name" value="Concanavalin A-like lectins/glucanases"/>
    <property type="match status" value="1"/>
</dbReference>
<dbReference type="PROSITE" id="PS51762">
    <property type="entry name" value="GH16_2"/>
    <property type="match status" value="1"/>
</dbReference>
<evidence type="ECO:0000313" key="3">
    <source>
        <dbReference type="EMBL" id="KAH9310670.1"/>
    </source>
</evidence>
<comment type="caution">
    <text evidence="3">The sequence shown here is derived from an EMBL/GenBank/DDBJ whole genome shotgun (WGS) entry which is preliminary data.</text>
</comment>
<proteinExistence type="predicted"/>
<dbReference type="GO" id="GO:0005975">
    <property type="term" value="P:carbohydrate metabolic process"/>
    <property type="evidence" value="ECO:0007669"/>
    <property type="project" value="InterPro"/>
</dbReference>